<feature type="non-terminal residue" evidence="2">
    <location>
        <position position="1"/>
    </location>
</feature>
<evidence type="ECO:0000256" key="1">
    <source>
        <dbReference type="SAM" id="MobiDB-lite"/>
    </source>
</evidence>
<feature type="non-terminal residue" evidence="2">
    <location>
        <position position="115"/>
    </location>
</feature>
<gene>
    <name evidence="2" type="ORF">FKW44_011647</name>
</gene>
<protein>
    <submittedName>
        <fullName evidence="2">Uncharacterized protein</fullName>
    </submittedName>
</protein>
<feature type="region of interest" description="Disordered" evidence="1">
    <location>
        <begin position="71"/>
        <end position="95"/>
    </location>
</feature>
<feature type="compositionally biased region" description="Basic and acidic residues" evidence="1">
    <location>
        <begin position="82"/>
        <end position="92"/>
    </location>
</feature>
<dbReference type="Proteomes" id="UP000595437">
    <property type="component" value="Chromosome 7"/>
</dbReference>
<organism evidence="2 3">
    <name type="scientific">Caligus rogercresseyi</name>
    <name type="common">Sea louse</name>
    <dbReference type="NCBI Taxonomy" id="217165"/>
    <lineage>
        <taxon>Eukaryota</taxon>
        <taxon>Metazoa</taxon>
        <taxon>Ecdysozoa</taxon>
        <taxon>Arthropoda</taxon>
        <taxon>Crustacea</taxon>
        <taxon>Multicrustacea</taxon>
        <taxon>Hexanauplia</taxon>
        <taxon>Copepoda</taxon>
        <taxon>Siphonostomatoida</taxon>
        <taxon>Caligidae</taxon>
        <taxon>Caligus</taxon>
    </lineage>
</organism>
<sequence>VSEIIGKDRKIWQTRLGVSGVPRYCANLIWILGARPKANKLNINYEKNDTLIKWLRKRNYDMESFVKLVKSEPKNPSLSSSDVHRSVEEESGNKISSWVPLRIKLIASSRSSSEL</sequence>
<accession>A0A7T8HIC1</accession>
<keyword evidence="3" id="KW-1185">Reference proteome</keyword>
<proteinExistence type="predicted"/>
<reference evidence="3" key="1">
    <citation type="submission" date="2021-01" db="EMBL/GenBank/DDBJ databases">
        <title>Caligus Genome Assembly.</title>
        <authorList>
            <person name="Gallardo-Escarate C."/>
        </authorList>
    </citation>
    <scope>NUCLEOTIDE SEQUENCE [LARGE SCALE GENOMIC DNA]</scope>
</reference>
<evidence type="ECO:0000313" key="3">
    <source>
        <dbReference type="Proteomes" id="UP000595437"/>
    </source>
</evidence>
<dbReference type="AlphaFoldDB" id="A0A7T8HIC1"/>
<name>A0A7T8HIC1_CALRO</name>
<evidence type="ECO:0000313" key="2">
    <source>
        <dbReference type="EMBL" id="QQP50598.1"/>
    </source>
</evidence>
<dbReference type="EMBL" id="CP045896">
    <property type="protein sequence ID" value="QQP50598.1"/>
    <property type="molecule type" value="Genomic_DNA"/>
</dbReference>